<keyword evidence="3" id="KW-1185">Reference proteome</keyword>
<feature type="transmembrane region" description="Helical" evidence="1">
    <location>
        <begin position="205"/>
        <end position="228"/>
    </location>
</feature>
<keyword evidence="1" id="KW-1133">Transmembrane helix</keyword>
<feature type="transmembrane region" description="Helical" evidence="1">
    <location>
        <begin position="268"/>
        <end position="286"/>
    </location>
</feature>
<protein>
    <submittedName>
        <fullName evidence="2">ABC transporter permease</fullName>
    </submittedName>
</protein>
<keyword evidence="1" id="KW-0812">Transmembrane</keyword>
<organism evidence="2 3">
    <name type="scientific">Plantactinospora alkalitolerans</name>
    <dbReference type="NCBI Taxonomy" id="2789879"/>
    <lineage>
        <taxon>Bacteria</taxon>
        <taxon>Bacillati</taxon>
        <taxon>Actinomycetota</taxon>
        <taxon>Actinomycetes</taxon>
        <taxon>Micromonosporales</taxon>
        <taxon>Micromonosporaceae</taxon>
        <taxon>Plantactinospora</taxon>
    </lineage>
</organism>
<feature type="transmembrane region" description="Helical" evidence="1">
    <location>
        <begin position="173"/>
        <end position="198"/>
    </location>
</feature>
<keyword evidence="1" id="KW-0472">Membrane</keyword>
<dbReference type="EMBL" id="JADPUN010000404">
    <property type="protein sequence ID" value="MBF9134944.1"/>
    <property type="molecule type" value="Genomic_DNA"/>
</dbReference>
<evidence type="ECO:0000313" key="2">
    <source>
        <dbReference type="EMBL" id="MBF9134944.1"/>
    </source>
</evidence>
<evidence type="ECO:0000256" key="1">
    <source>
        <dbReference type="SAM" id="Phobius"/>
    </source>
</evidence>
<name>A0ABS0H8Z1_9ACTN</name>
<feature type="transmembrane region" description="Helical" evidence="1">
    <location>
        <begin position="90"/>
        <end position="111"/>
    </location>
</feature>
<reference evidence="2 3" key="1">
    <citation type="submission" date="2020-11" db="EMBL/GenBank/DDBJ databases">
        <title>A novel isolate from a Black sea contaminated sediment with potential to produce alkanes: Plantactinospora alkalitolerans sp. nov.</title>
        <authorList>
            <person name="Carro L."/>
            <person name="Veyisoglu A."/>
            <person name="Guven K."/>
            <person name="Schumann P."/>
            <person name="Klenk H.-P."/>
            <person name="Sahin N."/>
        </authorList>
    </citation>
    <scope>NUCLEOTIDE SEQUENCE [LARGE SCALE GENOMIC DNA]</scope>
    <source>
        <strain evidence="2 3">S1510</strain>
    </source>
</reference>
<accession>A0ABS0H8Z1</accession>
<evidence type="ECO:0000313" key="3">
    <source>
        <dbReference type="Proteomes" id="UP000638560"/>
    </source>
</evidence>
<dbReference type="RefSeq" id="WP_196206408.1">
    <property type="nucleotide sequence ID" value="NZ_JADPUN010000404.1"/>
</dbReference>
<feature type="transmembrane region" description="Helical" evidence="1">
    <location>
        <begin position="57"/>
        <end position="78"/>
    </location>
</feature>
<proteinExistence type="predicted"/>
<comment type="caution">
    <text evidence="2">The sequence shown here is derived from an EMBL/GenBank/DDBJ whole genome shotgun (WGS) entry which is preliminary data.</text>
</comment>
<feature type="transmembrane region" description="Helical" evidence="1">
    <location>
        <begin position="132"/>
        <end position="161"/>
    </location>
</feature>
<dbReference type="Proteomes" id="UP000638560">
    <property type="component" value="Unassembled WGS sequence"/>
</dbReference>
<gene>
    <name evidence="2" type="ORF">I0C86_39385</name>
</gene>
<sequence>MTTLDAQPAARPTGVIHDIGYQRYSGPRLGRRHIVGALFLHGLRAAFGLGRTAKAKIFPWLVVGVVGVVAVVLTAVRAQTGEVVLRYAEFPEVLTILIIFFCAIVAPELASRDLHSGVMPLYFARPLHRADYALARLASLVCATFLLLAGPITVMFVGAAFTVGEVGLVWDEFGSYLGALAYVVVHAVVFGAVALLISSLIRRRAIAAGAIVGAFMLTTPVVVVLTLMPNATANQLAGLASPVSLVSGLGDWVFESTGEAGIGGYGPLYAIVAVALVTGCVLLLLARYRKVASK</sequence>